<dbReference type="Pfam" id="PF02366">
    <property type="entry name" value="PMT"/>
    <property type="match status" value="1"/>
</dbReference>
<evidence type="ECO:0000256" key="8">
    <source>
        <dbReference type="SAM" id="Phobius"/>
    </source>
</evidence>
<dbReference type="GO" id="GO:0016763">
    <property type="term" value="F:pentosyltransferase activity"/>
    <property type="evidence" value="ECO:0007669"/>
    <property type="project" value="TreeGrafter"/>
</dbReference>
<evidence type="ECO:0000259" key="9">
    <source>
        <dbReference type="Pfam" id="PF02366"/>
    </source>
</evidence>
<feature type="transmembrane region" description="Helical" evidence="8">
    <location>
        <begin position="267"/>
        <end position="284"/>
    </location>
</feature>
<dbReference type="GO" id="GO:0010041">
    <property type="term" value="P:response to iron(III) ion"/>
    <property type="evidence" value="ECO:0007669"/>
    <property type="project" value="TreeGrafter"/>
</dbReference>
<evidence type="ECO:0000256" key="2">
    <source>
        <dbReference type="ARBA" id="ARBA00022475"/>
    </source>
</evidence>
<keyword evidence="2" id="KW-1003">Cell membrane</keyword>
<dbReference type="AlphaFoldDB" id="A0A1G5R2V1"/>
<protein>
    <submittedName>
        <fullName evidence="10">Dolichyl-phosphate-mannose-protein mannosyltransferase</fullName>
    </submittedName>
</protein>
<dbReference type="PANTHER" id="PTHR33908:SF3">
    <property type="entry name" value="UNDECAPRENYL PHOSPHATE-ALPHA-4-AMINO-4-DEOXY-L-ARABINOSE ARABINOSYL TRANSFERASE"/>
    <property type="match status" value="1"/>
</dbReference>
<keyword evidence="7 8" id="KW-0472">Membrane</keyword>
<dbReference type="GO" id="GO:0005886">
    <property type="term" value="C:plasma membrane"/>
    <property type="evidence" value="ECO:0007669"/>
    <property type="project" value="UniProtKB-SubCell"/>
</dbReference>
<keyword evidence="4 10" id="KW-0808">Transferase</keyword>
<dbReference type="PANTHER" id="PTHR33908">
    <property type="entry name" value="MANNOSYLTRANSFERASE YKCB-RELATED"/>
    <property type="match status" value="1"/>
</dbReference>
<dbReference type="GO" id="GO:0006493">
    <property type="term" value="P:protein O-linked glycosylation"/>
    <property type="evidence" value="ECO:0007669"/>
    <property type="project" value="InterPro"/>
</dbReference>
<feature type="transmembrane region" description="Helical" evidence="8">
    <location>
        <begin position="142"/>
        <end position="163"/>
    </location>
</feature>
<comment type="subcellular location">
    <subcellularLocation>
        <location evidence="1">Cell membrane</location>
        <topology evidence="1">Multi-pass membrane protein</topology>
    </subcellularLocation>
</comment>
<evidence type="ECO:0000256" key="1">
    <source>
        <dbReference type="ARBA" id="ARBA00004651"/>
    </source>
</evidence>
<evidence type="ECO:0000313" key="10">
    <source>
        <dbReference type="EMBL" id="SCZ68178.1"/>
    </source>
</evidence>
<gene>
    <name evidence="10" type="ORF">SAMN04488118_107192</name>
</gene>
<feature type="transmembrane region" description="Helical" evidence="8">
    <location>
        <begin position="325"/>
        <end position="346"/>
    </location>
</feature>
<feature type="transmembrane region" description="Helical" evidence="8">
    <location>
        <begin position="391"/>
        <end position="410"/>
    </location>
</feature>
<dbReference type="EMBL" id="FMWG01000007">
    <property type="protein sequence ID" value="SCZ68178.1"/>
    <property type="molecule type" value="Genomic_DNA"/>
</dbReference>
<dbReference type="STRING" id="1156985.SAMN04488118_107192"/>
<name>A0A1G5R2V1_9RHOB</name>
<evidence type="ECO:0000313" key="11">
    <source>
        <dbReference type="Proteomes" id="UP000198767"/>
    </source>
</evidence>
<dbReference type="InterPro" id="IPR050297">
    <property type="entry name" value="LipidA_mod_glycosyltrf_83"/>
</dbReference>
<evidence type="ECO:0000256" key="5">
    <source>
        <dbReference type="ARBA" id="ARBA00022692"/>
    </source>
</evidence>
<accession>A0A1G5R2V1</accession>
<feature type="domain" description="ArnT-like N-terminal" evidence="9">
    <location>
        <begin position="83"/>
        <end position="296"/>
    </location>
</feature>
<keyword evidence="6 8" id="KW-1133">Transmembrane helix</keyword>
<feature type="transmembrane region" description="Helical" evidence="8">
    <location>
        <begin position="417"/>
        <end position="439"/>
    </location>
</feature>
<dbReference type="GO" id="GO:0000030">
    <property type="term" value="F:mannosyltransferase activity"/>
    <property type="evidence" value="ECO:0007669"/>
    <property type="project" value="InterPro"/>
</dbReference>
<dbReference type="GO" id="GO:0009103">
    <property type="term" value="P:lipopolysaccharide biosynthetic process"/>
    <property type="evidence" value="ECO:0007669"/>
    <property type="project" value="UniProtKB-ARBA"/>
</dbReference>
<feature type="transmembrane region" description="Helical" evidence="8">
    <location>
        <begin position="222"/>
        <end position="255"/>
    </location>
</feature>
<feature type="transmembrane region" description="Helical" evidence="8">
    <location>
        <begin position="362"/>
        <end position="385"/>
    </location>
</feature>
<dbReference type="Proteomes" id="UP000198767">
    <property type="component" value="Unassembled WGS sequence"/>
</dbReference>
<organism evidence="10 11">
    <name type="scientific">Epibacterium ulvae</name>
    <dbReference type="NCBI Taxonomy" id="1156985"/>
    <lineage>
        <taxon>Bacteria</taxon>
        <taxon>Pseudomonadati</taxon>
        <taxon>Pseudomonadota</taxon>
        <taxon>Alphaproteobacteria</taxon>
        <taxon>Rhodobacterales</taxon>
        <taxon>Roseobacteraceae</taxon>
        <taxon>Epibacterium</taxon>
    </lineage>
</organism>
<keyword evidence="11" id="KW-1185">Reference proteome</keyword>
<proteinExistence type="predicted"/>
<sequence length="540" mass="59682">MILGTFRTQKNQINDLTQKRNLAVKPLSSAATFQPSCCTPQIAEPPVNMSGMPRQAITLSRYEVMVLLGGLIVLGCVRLVGMFLVPLTDTTEARYAEIARKMVETQDWITPQFDYQIPFWGKPPLHTWLSALGMELFGVNAFGARILIFTCAIVLLFLLFRWVRQNLGSGAGLCVVSVLSSSILFFGASAFVMTDLVLVFGTTLVMMSLWQAMCAEAPRSRAAWPAFVGLAIGLLAKGPVALVLCVIPIALWALLSGQTRSLLRVRWGTGALLTLLLALPWYVLAELKTPGFLNYFLVGEHFERFTVPDWQGDLYGSGHERPKGAIWADWTLAFLPWSLFLIPLILKPSRLKSAFVSDRSGWLLYLLCWSLSPMILFTLSANILAAYTLPSLPAASILIVCLYSVIWSGADQSIIRVCFAGGLLGILAVWTIMVTLAHVQPDALKLRSAKVLVSTLGQIDEDATLYYLGRRSYSGEFYTHGHAQVIPDLSQLNDHIQALAVPLHNEASDLEKIADDFERIGQFGRHVLFYRSLPASEVKQ</sequence>
<keyword evidence="5 8" id="KW-0812">Transmembrane</keyword>
<evidence type="ECO:0000256" key="6">
    <source>
        <dbReference type="ARBA" id="ARBA00022989"/>
    </source>
</evidence>
<reference evidence="10 11" key="1">
    <citation type="submission" date="2016-10" db="EMBL/GenBank/DDBJ databases">
        <authorList>
            <person name="de Groot N.N."/>
        </authorList>
    </citation>
    <scope>NUCLEOTIDE SEQUENCE [LARGE SCALE GENOMIC DNA]</scope>
    <source>
        <strain evidence="10 11">U95</strain>
    </source>
</reference>
<dbReference type="InterPro" id="IPR003342">
    <property type="entry name" value="ArnT-like_N"/>
</dbReference>
<keyword evidence="3 10" id="KW-0328">Glycosyltransferase</keyword>
<feature type="transmembrane region" description="Helical" evidence="8">
    <location>
        <begin position="64"/>
        <end position="85"/>
    </location>
</feature>
<evidence type="ECO:0000256" key="7">
    <source>
        <dbReference type="ARBA" id="ARBA00023136"/>
    </source>
</evidence>
<evidence type="ECO:0000256" key="3">
    <source>
        <dbReference type="ARBA" id="ARBA00022676"/>
    </source>
</evidence>
<evidence type="ECO:0000256" key="4">
    <source>
        <dbReference type="ARBA" id="ARBA00022679"/>
    </source>
</evidence>